<dbReference type="EMBL" id="BSOW01000015">
    <property type="protein sequence ID" value="GLR87684.1"/>
    <property type="molecule type" value="Genomic_DNA"/>
</dbReference>
<name>A0ABQ6AZR9_9BRAD</name>
<gene>
    <name evidence="2" type="ORF">GCM10007857_43950</name>
</gene>
<comment type="caution">
    <text evidence="2">The sequence shown here is derived from an EMBL/GenBank/DDBJ whole genome shotgun (WGS) entry which is preliminary data.</text>
</comment>
<proteinExistence type="predicted"/>
<accession>A0ABQ6AZR9</accession>
<evidence type="ECO:0000313" key="3">
    <source>
        <dbReference type="Proteomes" id="UP001156905"/>
    </source>
</evidence>
<protein>
    <submittedName>
        <fullName evidence="2">Uncharacterized protein</fullName>
    </submittedName>
</protein>
<feature type="region of interest" description="Disordered" evidence="1">
    <location>
        <begin position="1"/>
        <end position="20"/>
    </location>
</feature>
<reference evidence="3" key="1">
    <citation type="journal article" date="2019" name="Int. J. Syst. Evol. Microbiol.">
        <title>The Global Catalogue of Microorganisms (GCM) 10K type strain sequencing project: providing services to taxonomists for standard genome sequencing and annotation.</title>
        <authorList>
            <consortium name="The Broad Institute Genomics Platform"/>
            <consortium name="The Broad Institute Genome Sequencing Center for Infectious Disease"/>
            <person name="Wu L."/>
            <person name="Ma J."/>
        </authorList>
    </citation>
    <scope>NUCLEOTIDE SEQUENCE [LARGE SCALE GENOMIC DNA]</scope>
    <source>
        <strain evidence="3">NBRC 102520</strain>
    </source>
</reference>
<dbReference type="Proteomes" id="UP001156905">
    <property type="component" value="Unassembled WGS sequence"/>
</dbReference>
<evidence type="ECO:0000313" key="2">
    <source>
        <dbReference type="EMBL" id="GLR87684.1"/>
    </source>
</evidence>
<keyword evidence="3" id="KW-1185">Reference proteome</keyword>
<sequence length="84" mass="10156">MGRKMSALQEQGAHHPTMSYHRGFEHVFHPDYPERDEARFYKIDVIEMPFWLMKDHTFSQGNGFQEPTYRREILQGKARQNRIF</sequence>
<organism evidence="2 3">
    <name type="scientific">Bradyrhizobium iriomotense</name>
    <dbReference type="NCBI Taxonomy" id="441950"/>
    <lineage>
        <taxon>Bacteria</taxon>
        <taxon>Pseudomonadati</taxon>
        <taxon>Pseudomonadota</taxon>
        <taxon>Alphaproteobacteria</taxon>
        <taxon>Hyphomicrobiales</taxon>
        <taxon>Nitrobacteraceae</taxon>
        <taxon>Bradyrhizobium</taxon>
    </lineage>
</organism>
<evidence type="ECO:0000256" key="1">
    <source>
        <dbReference type="SAM" id="MobiDB-lite"/>
    </source>
</evidence>